<evidence type="ECO:0000256" key="6">
    <source>
        <dbReference type="ARBA" id="ARBA00023136"/>
    </source>
</evidence>
<evidence type="ECO:0000256" key="3">
    <source>
        <dbReference type="ARBA" id="ARBA00022692"/>
    </source>
</evidence>
<keyword evidence="4" id="KW-0735">Signal-anchor</keyword>
<name>A0A3P7IJ93_STRVU</name>
<organism evidence="7 8">
    <name type="scientific">Strongylus vulgaris</name>
    <name type="common">Blood worm</name>
    <dbReference type="NCBI Taxonomy" id="40348"/>
    <lineage>
        <taxon>Eukaryota</taxon>
        <taxon>Metazoa</taxon>
        <taxon>Ecdysozoa</taxon>
        <taxon>Nematoda</taxon>
        <taxon>Chromadorea</taxon>
        <taxon>Rhabditida</taxon>
        <taxon>Rhabditina</taxon>
        <taxon>Rhabditomorpha</taxon>
        <taxon>Strongyloidea</taxon>
        <taxon>Strongylidae</taxon>
        <taxon>Strongylus</taxon>
    </lineage>
</organism>
<protein>
    <recommendedName>
        <fullName evidence="9">Hexosyltransferase</fullName>
    </recommendedName>
</protein>
<dbReference type="OrthoDB" id="5857318at2759"/>
<dbReference type="GO" id="GO:0016020">
    <property type="term" value="C:membrane"/>
    <property type="evidence" value="ECO:0007669"/>
    <property type="project" value="UniProtKB-SubCell"/>
</dbReference>
<reference evidence="7 8" key="1">
    <citation type="submission" date="2018-11" db="EMBL/GenBank/DDBJ databases">
        <authorList>
            <consortium name="Pathogen Informatics"/>
        </authorList>
    </citation>
    <scope>NUCLEOTIDE SEQUENCE [LARGE SCALE GENOMIC DNA]</scope>
</reference>
<comment type="similarity">
    <text evidence="2">Belongs to the glycosyltransferase 31 family. Beta3-Gal-T subfamily.</text>
</comment>
<keyword evidence="8" id="KW-1185">Reference proteome</keyword>
<evidence type="ECO:0000256" key="5">
    <source>
        <dbReference type="ARBA" id="ARBA00022989"/>
    </source>
</evidence>
<dbReference type="AlphaFoldDB" id="A0A3P7IJ93"/>
<evidence type="ECO:0000256" key="1">
    <source>
        <dbReference type="ARBA" id="ARBA00004606"/>
    </source>
</evidence>
<dbReference type="InterPro" id="IPR026050">
    <property type="entry name" value="C1GALT1/C1GALT1_chp1"/>
</dbReference>
<dbReference type="PANTHER" id="PTHR23033">
    <property type="entry name" value="BETA1,3-GALACTOSYLTRANSFERASE"/>
    <property type="match status" value="1"/>
</dbReference>
<evidence type="ECO:0000313" key="8">
    <source>
        <dbReference type="Proteomes" id="UP000270094"/>
    </source>
</evidence>
<sequence length="259" mass="29813">MRRWQRPSLHPSTFAGALLLFVLFHILRSVFFFPVLFPSVSSAVNSPAPAIAFVISTDPKKTLLCERTWLKRLSSYITFTSRRSSARQPRQVYLPHRSGSLWSSFSSKALFAEFYVPHHYSWYIMTSDDSYVLVDDLMQELAAFDSDEPYLAVIGPSDMQKTFSLIQTSKQLHSLIVTSRGAMITLWDNLHSRRNGCGVTSSPELCLDDIVQLNLREDAHGKFRFFVLQRHFSKFEMSQYTYLNGHYNDGLQVDLRSCF</sequence>
<keyword evidence="5" id="KW-1133">Transmembrane helix</keyword>
<evidence type="ECO:0000256" key="2">
    <source>
        <dbReference type="ARBA" id="ARBA00006462"/>
    </source>
</evidence>
<dbReference type="Gene3D" id="3.90.550.50">
    <property type="match status" value="1"/>
</dbReference>
<evidence type="ECO:0000256" key="4">
    <source>
        <dbReference type="ARBA" id="ARBA00022968"/>
    </source>
</evidence>
<evidence type="ECO:0000313" key="7">
    <source>
        <dbReference type="EMBL" id="VDM65644.1"/>
    </source>
</evidence>
<comment type="subcellular location">
    <subcellularLocation>
        <location evidence="1">Membrane</location>
        <topology evidence="1">Single-pass type II membrane protein</topology>
    </subcellularLocation>
</comment>
<keyword evidence="6" id="KW-0472">Membrane</keyword>
<keyword evidence="3" id="KW-0812">Transmembrane</keyword>
<dbReference type="EMBL" id="UYYB01001105">
    <property type="protein sequence ID" value="VDM65644.1"/>
    <property type="molecule type" value="Genomic_DNA"/>
</dbReference>
<accession>A0A3P7IJ93</accession>
<gene>
    <name evidence="7" type="ORF">SVUK_LOCUS642</name>
</gene>
<dbReference type="Proteomes" id="UP000270094">
    <property type="component" value="Unassembled WGS sequence"/>
</dbReference>
<evidence type="ECO:0008006" key="9">
    <source>
        <dbReference type="Google" id="ProtNLM"/>
    </source>
</evidence>
<proteinExistence type="inferred from homology"/>